<evidence type="ECO:0000256" key="1">
    <source>
        <dbReference type="SAM" id="MobiDB-lite"/>
    </source>
</evidence>
<evidence type="ECO:0000313" key="2">
    <source>
        <dbReference type="EMBL" id="OHA48656.1"/>
    </source>
</evidence>
<dbReference type="PANTHER" id="PTHR30510:SF2">
    <property type="entry name" value="UPF0229 PROTEIN YEAH"/>
    <property type="match status" value="1"/>
</dbReference>
<gene>
    <name evidence="2" type="ORF">A2682_02630</name>
</gene>
<organism evidence="2 3">
    <name type="scientific">Terrybacteria sp. (strain RIFCSPHIGHO2_01_FULL_58_15)</name>
    <dbReference type="NCBI Taxonomy" id="1802363"/>
    <lineage>
        <taxon>Bacteria</taxon>
        <taxon>Candidatus Terryibacteriota</taxon>
    </lineage>
</organism>
<sequence length="413" mass="46831">MEIRDRRGRNTDRLREERRRHRELIREALREQLVDVISEETIISSSPERIVRVPIRTVREPTFRYGKGPQQGPGGGQGGQGQQGGGQQRGPRGLVGAAAGTEPGQEIYEVDVSMSELIDLLYEDLKLPRLEDKGTGGLPRKRAAGVEGRKRHGIWPRLNRRASAREHIARRIVSRTKPDKRLPYSEGDLRYHRVRFENRPSTNAVVFCLMDVSGSMDQQKKFLCRVMFYLFVEHVRRSYPQVELVFIVHDTAAHVVNEDQFFHRGSSGGTALSSAHKEVLKLMRERYHPEQWNIYVMHCSDGENAQTDNPVMRGEIRKTLEQGARLFAFIEVMGKRYSAADWQKLVEAWRASGNAGAPLIGLPLEAPKGIDEELRALAGEFSQIAFVPIDSKEQVGDALRLILAHEIRDEEGS</sequence>
<dbReference type="Pfam" id="PF04285">
    <property type="entry name" value="DUF444"/>
    <property type="match status" value="2"/>
</dbReference>
<dbReference type="EMBL" id="MHST01000018">
    <property type="protein sequence ID" value="OHA48656.1"/>
    <property type="molecule type" value="Genomic_DNA"/>
</dbReference>
<accession>A0A1G2PK17</accession>
<feature type="compositionally biased region" description="Gly residues" evidence="1">
    <location>
        <begin position="69"/>
        <end position="88"/>
    </location>
</feature>
<evidence type="ECO:0000313" key="3">
    <source>
        <dbReference type="Proteomes" id="UP000178690"/>
    </source>
</evidence>
<dbReference type="AlphaFoldDB" id="A0A1G2PK17"/>
<name>A0A1G2PK17_TERXR</name>
<dbReference type="Proteomes" id="UP000178690">
    <property type="component" value="Unassembled WGS sequence"/>
</dbReference>
<reference evidence="2 3" key="1">
    <citation type="journal article" date="2016" name="Nat. Commun.">
        <title>Thousands of microbial genomes shed light on interconnected biogeochemical processes in an aquifer system.</title>
        <authorList>
            <person name="Anantharaman K."/>
            <person name="Brown C.T."/>
            <person name="Hug L.A."/>
            <person name="Sharon I."/>
            <person name="Castelle C.J."/>
            <person name="Probst A.J."/>
            <person name="Thomas B.C."/>
            <person name="Singh A."/>
            <person name="Wilkins M.J."/>
            <person name="Karaoz U."/>
            <person name="Brodie E.L."/>
            <person name="Williams K.H."/>
            <person name="Hubbard S.S."/>
            <person name="Banfield J.F."/>
        </authorList>
    </citation>
    <scope>NUCLEOTIDE SEQUENCE [LARGE SCALE GENOMIC DNA]</scope>
    <source>
        <strain evidence="3">RIFCSPHIGHO2_01_FULL_58_15</strain>
    </source>
</reference>
<dbReference type="SUPFAM" id="SSF53300">
    <property type="entry name" value="vWA-like"/>
    <property type="match status" value="1"/>
</dbReference>
<proteinExistence type="predicted"/>
<comment type="caution">
    <text evidence="2">The sequence shown here is derived from an EMBL/GenBank/DDBJ whole genome shotgun (WGS) entry which is preliminary data.</text>
</comment>
<dbReference type="PANTHER" id="PTHR30510">
    <property type="entry name" value="UPF0229 PROTEIN YEAH"/>
    <property type="match status" value="1"/>
</dbReference>
<dbReference type="InterPro" id="IPR006698">
    <property type="entry name" value="UPF0229"/>
</dbReference>
<dbReference type="InterPro" id="IPR036465">
    <property type="entry name" value="vWFA_dom_sf"/>
</dbReference>
<protein>
    <submittedName>
        <fullName evidence="2">Uncharacterized protein</fullName>
    </submittedName>
</protein>
<feature type="region of interest" description="Disordered" evidence="1">
    <location>
        <begin position="61"/>
        <end position="101"/>
    </location>
</feature>